<name>A0ABY4CCB0_9BACT</name>
<evidence type="ECO:0000256" key="1">
    <source>
        <dbReference type="SAM" id="SignalP"/>
    </source>
</evidence>
<keyword evidence="3" id="KW-1185">Reference proteome</keyword>
<feature type="signal peptide" evidence="1">
    <location>
        <begin position="1"/>
        <end position="21"/>
    </location>
</feature>
<keyword evidence="1" id="KW-0732">Signal</keyword>
<dbReference type="PANTHER" id="PTHR17571">
    <property type="entry name" value="URINARY PROTEIN RUP /ACROSOMAL PROTEIN SP-10"/>
    <property type="match status" value="1"/>
</dbReference>
<sequence length="662" mass="68079">MNLKRTLVLLVVLLTSIATHAQMELTEVPQGLSLQGRIIKPDGLPLEDASVTFNLKIISPNAESCVLWEENRTVNMTNSKGVINFVIGSSEGTKVNVGHSLAIHQILKNSAVINSLSFCDSGNSYTPLSGDTRKIRVSFTVGTEVVTLAPDLNLRSVPYAMESENAVALNGKKATDFIQNSANITQTKVETLLLPANFDGLLALLNPTSTAATTGAIGIPTSDGSTTAPPRDGLMRFDEATKTVQVAANGQWQNIVTSSAGIQTNDLADEAITEEKISDEAITSDKIMTSAVTNSKIADGAITFNKIANGAVSTIKIVDSAITTAKILDGTINTVDLANNAITTVKILDSNVTTSKIADQNVTTAKIADSNVTTSKIADSNVTTSKIADSNVTTNKLADLNVTTGKLADEAVTTAKIADLNVTTAKLADNSVTTAKILNLNVTTAKIADQNVTSAKIADGNVTTIKIADGNVTDAKIASVSGAKVSGNISGNAAGFYGALAGDVVGGQTGTTVQRVQGRWVANVNPGVGQVLKWDGGQWVPQADNNSGGTITYVGPSTGLQGGGGSGAVYLGLTNTGVGAGWYGNGSYIPQFYVDAQGRITAVNHVAVAAAGSACGGNGHGLVYATAGSCGTSTLYQCYNGSTRTIGYINNGTTCDGDGDGF</sequence>
<dbReference type="RefSeq" id="WP_243540005.1">
    <property type="nucleotide sequence ID" value="NZ_CP093442.1"/>
</dbReference>
<reference evidence="2" key="1">
    <citation type="submission" date="2022-03" db="EMBL/GenBank/DDBJ databases">
        <title>Genome Identification and Characterization of new species Bdellovibrio reynosense LBG001 sp. nov. from a Mexico soil sample.</title>
        <authorList>
            <person name="Camilli A."/>
            <person name="Ajao Y."/>
            <person name="Guo X."/>
        </authorList>
    </citation>
    <scope>NUCLEOTIDE SEQUENCE</scope>
    <source>
        <strain evidence="2">LBG001</strain>
    </source>
</reference>
<dbReference type="PANTHER" id="PTHR17571:SF34">
    <property type="entry name" value="ACROSOMAL PROTEIN SP-10"/>
    <property type="match status" value="1"/>
</dbReference>
<dbReference type="Proteomes" id="UP000830116">
    <property type="component" value="Chromosome"/>
</dbReference>
<evidence type="ECO:0000313" key="3">
    <source>
        <dbReference type="Proteomes" id="UP000830116"/>
    </source>
</evidence>
<dbReference type="SUPFAM" id="SSF141571">
    <property type="entry name" value="Pentapeptide repeat-like"/>
    <property type="match status" value="1"/>
</dbReference>
<accession>A0ABY4CCB0</accession>
<feature type="chain" id="PRO_5046642994" evidence="1">
    <location>
        <begin position="22"/>
        <end position="662"/>
    </location>
</feature>
<gene>
    <name evidence="2" type="ORF">MNR06_05880</name>
</gene>
<dbReference type="InterPro" id="IPR052671">
    <property type="entry name" value="Acrosomal_SP-10-like"/>
</dbReference>
<organism evidence="2 3">
    <name type="scientific">Bdellovibrio reynosensis</name>
    <dbReference type="NCBI Taxonomy" id="2835041"/>
    <lineage>
        <taxon>Bacteria</taxon>
        <taxon>Pseudomonadati</taxon>
        <taxon>Bdellovibrionota</taxon>
        <taxon>Bdellovibrionia</taxon>
        <taxon>Bdellovibrionales</taxon>
        <taxon>Pseudobdellovibrionaceae</taxon>
        <taxon>Bdellovibrio</taxon>
    </lineage>
</organism>
<proteinExistence type="predicted"/>
<evidence type="ECO:0000313" key="2">
    <source>
        <dbReference type="EMBL" id="UOF02478.1"/>
    </source>
</evidence>
<dbReference type="EMBL" id="CP093442">
    <property type="protein sequence ID" value="UOF02478.1"/>
    <property type="molecule type" value="Genomic_DNA"/>
</dbReference>
<protein>
    <submittedName>
        <fullName evidence="2">Uncharacterized protein</fullName>
    </submittedName>
</protein>